<dbReference type="GeneID" id="27692312"/>
<reference evidence="1 2" key="1">
    <citation type="submission" date="2009-08" db="EMBL/GenBank/DDBJ databases">
        <title>The Genome Sequence of Spizellomyces punctatus strain DAOM BR117.</title>
        <authorList>
            <consortium name="The Broad Institute Genome Sequencing Platform"/>
            <person name="Russ C."/>
            <person name="Cuomo C."/>
            <person name="Shea T."/>
            <person name="Young S.K."/>
            <person name="Zeng Q."/>
            <person name="Koehrsen M."/>
            <person name="Haas B."/>
            <person name="Borodovsky M."/>
            <person name="Guigo R."/>
            <person name="Alvarado L."/>
            <person name="Berlin A."/>
            <person name="Bochicchio J."/>
            <person name="Borenstein D."/>
            <person name="Chapman S."/>
            <person name="Chen Z."/>
            <person name="Engels R."/>
            <person name="Freedman E."/>
            <person name="Gellesch M."/>
            <person name="Goldberg J."/>
            <person name="Griggs A."/>
            <person name="Gujja S."/>
            <person name="Heiman D."/>
            <person name="Hepburn T."/>
            <person name="Howarth C."/>
            <person name="Jen D."/>
            <person name="Larson L."/>
            <person name="Lewis B."/>
            <person name="Mehta T."/>
            <person name="Park D."/>
            <person name="Pearson M."/>
            <person name="Roberts A."/>
            <person name="Saif S."/>
            <person name="Shenoy N."/>
            <person name="Sisk P."/>
            <person name="Stolte C."/>
            <person name="Sykes S."/>
            <person name="Thomson T."/>
            <person name="Walk T."/>
            <person name="White J."/>
            <person name="Yandava C."/>
            <person name="Burger G."/>
            <person name="Gray M.W."/>
            <person name="Holland P.W.H."/>
            <person name="King N."/>
            <person name="Lang F.B.F."/>
            <person name="Roger A.J."/>
            <person name="Ruiz-Trillo I."/>
            <person name="Lander E."/>
            <person name="Nusbaum C."/>
        </authorList>
    </citation>
    <scope>NUCLEOTIDE SEQUENCE [LARGE SCALE GENOMIC DNA]</scope>
    <source>
        <strain evidence="1 2">DAOM BR117</strain>
    </source>
</reference>
<gene>
    <name evidence="1" type="ORF">SPPG_09187</name>
</gene>
<evidence type="ECO:0000313" key="1">
    <source>
        <dbReference type="EMBL" id="KND00028.1"/>
    </source>
</evidence>
<dbReference type="VEuPathDB" id="FungiDB:SPPG_09187"/>
<organism evidence="1 2">
    <name type="scientific">Spizellomyces punctatus (strain DAOM BR117)</name>
    <dbReference type="NCBI Taxonomy" id="645134"/>
    <lineage>
        <taxon>Eukaryota</taxon>
        <taxon>Fungi</taxon>
        <taxon>Fungi incertae sedis</taxon>
        <taxon>Chytridiomycota</taxon>
        <taxon>Chytridiomycota incertae sedis</taxon>
        <taxon>Chytridiomycetes</taxon>
        <taxon>Spizellomycetales</taxon>
        <taxon>Spizellomycetaceae</taxon>
        <taxon>Spizellomyces</taxon>
    </lineage>
</organism>
<dbReference type="AlphaFoldDB" id="A0A0L0HG30"/>
<evidence type="ECO:0000313" key="2">
    <source>
        <dbReference type="Proteomes" id="UP000053201"/>
    </source>
</evidence>
<name>A0A0L0HG30_SPIPD</name>
<accession>A0A0L0HG30</accession>
<dbReference type="Proteomes" id="UP000053201">
    <property type="component" value="Unassembled WGS sequence"/>
</dbReference>
<sequence length="136" mass="16028">MNLRHIQADREKHRRRESLLTRFSPYHTNQVLKRLTGRPRYVCGFTLQSRLWFTTQTVNEWYRKPSRKTLLLGRTKLTRLGPCVPSQRNLRSGRVFLVCLQNFLLSEVWSANEIPFFSTCVLTKDECAVCTPVARE</sequence>
<protein>
    <submittedName>
        <fullName evidence="1">Uncharacterized protein</fullName>
    </submittedName>
</protein>
<dbReference type="InParanoid" id="A0A0L0HG30"/>
<dbReference type="EMBL" id="KQ257456">
    <property type="protein sequence ID" value="KND00028.1"/>
    <property type="molecule type" value="Genomic_DNA"/>
</dbReference>
<dbReference type="RefSeq" id="XP_016608067.1">
    <property type="nucleotide sequence ID" value="XM_016757344.1"/>
</dbReference>
<keyword evidence="2" id="KW-1185">Reference proteome</keyword>
<proteinExistence type="predicted"/>